<accession>A0A8X6S7G5</accession>
<dbReference type="AlphaFoldDB" id="A0A8X6S7G5"/>
<organism evidence="2 3">
    <name type="scientific">Trichonephila clavipes</name>
    <name type="common">Golden silk orbweaver</name>
    <name type="synonym">Nephila clavipes</name>
    <dbReference type="NCBI Taxonomy" id="2585209"/>
    <lineage>
        <taxon>Eukaryota</taxon>
        <taxon>Metazoa</taxon>
        <taxon>Ecdysozoa</taxon>
        <taxon>Arthropoda</taxon>
        <taxon>Chelicerata</taxon>
        <taxon>Arachnida</taxon>
        <taxon>Araneae</taxon>
        <taxon>Araneomorphae</taxon>
        <taxon>Entelegynae</taxon>
        <taxon>Araneoidea</taxon>
        <taxon>Nephilidae</taxon>
        <taxon>Trichonephila</taxon>
    </lineage>
</organism>
<comment type="caution">
    <text evidence="2">The sequence shown here is derived from an EMBL/GenBank/DDBJ whole genome shotgun (WGS) entry which is preliminary data.</text>
</comment>
<dbReference type="Proteomes" id="UP000887159">
    <property type="component" value="Unassembled WGS sequence"/>
</dbReference>
<protein>
    <submittedName>
        <fullName evidence="2">Uncharacterized protein</fullName>
    </submittedName>
</protein>
<proteinExistence type="predicted"/>
<name>A0A8X6S7G5_TRICX</name>
<evidence type="ECO:0000256" key="1">
    <source>
        <dbReference type="SAM" id="MobiDB-lite"/>
    </source>
</evidence>
<sequence length="113" mass="12495">MPLCNSRYSLVILALWRPFPVHLFTDPVLLNCRGSVSLVVKVTDHDKRVLSLSPVQLKNHPVGGRSTLHLSKLKCPSIGVVWKSGEREVPEQVSPSSPDQGSKLRDSLPNAFE</sequence>
<evidence type="ECO:0000313" key="3">
    <source>
        <dbReference type="Proteomes" id="UP000887159"/>
    </source>
</evidence>
<dbReference type="EMBL" id="BMAU01021256">
    <property type="protein sequence ID" value="GFY06060.1"/>
    <property type="molecule type" value="Genomic_DNA"/>
</dbReference>
<gene>
    <name evidence="2" type="ORF">TNCV_3863641</name>
</gene>
<keyword evidence="3" id="KW-1185">Reference proteome</keyword>
<reference evidence="2" key="1">
    <citation type="submission" date="2020-08" db="EMBL/GenBank/DDBJ databases">
        <title>Multicomponent nature underlies the extraordinary mechanical properties of spider dragline silk.</title>
        <authorList>
            <person name="Kono N."/>
            <person name="Nakamura H."/>
            <person name="Mori M."/>
            <person name="Yoshida Y."/>
            <person name="Ohtoshi R."/>
            <person name="Malay A.D."/>
            <person name="Moran D.A.P."/>
            <person name="Tomita M."/>
            <person name="Numata K."/>
            <person name="Arakawa K."/>
        </authorList>
    </citation>
    <scope>NUCLEOTIDE SEQUENCE</scope>
</reference>
<evidence type="ECO:0000313" key="2">
    <source>
        <dbReference type="EMBL" id="GFY06060.1"/>
    </source>
</evidence>
<feature type="region of interest" description="Disordered" evidence="1">
    <location>
        <begin position="86"/>
        <end position="113"/>
    </location>
</feature>